<dbReference type="Proteomes" id="UP000316304">
    <property type="component" value="Unassembled WGS sequence"/>
</dbReference>
<proteinExistence type="predicted"/>
<dbReference type="EMBL" id="SJPT01000006">
    <property type="protein sequence ID" value="TWU21716.1"/>
    <property type="molecule type" value="Genomic_DNA"/>
</dbReference>
<comment type="caution">
    <text evidence="1">The sequence shown here is derived from an EMBL/GenBank/DDBJ whole genome shotgun (WGS) entry which is preliminary data.</text>
</comment>
<keyword evidence="2" id="KW-1185">Reference proteome</keyword>
<reference evidence="1 2" key="1">
    <citation type="submission" date="2019-02" db="EMBL/GenBank/DDBJ databases">
        <title>Deep-cultivation of Planctomycetes and their phenomic and genomic characterization uncovers novel biology.</title>
        <authorList>
            <person name="Wiegand S."/>
            <person name="Jogler M."/>
            <person name="Boedeker C."/>
            <person name="Pinto D."/>
            <person name="Vollmers J."/>
            <person name="Rivas-Marin E."/>
            <person name="Kohn T."/>
            <person name="Peeters S.H."/>
            <person name="Heuer A."/>
            <person name="Rast P."/>
            <person name="Oberbeckmann S."/>
            <person name="Bunk B."/>
            <person name="Jeske O."/>
            <person name="Meyerdierks A."/>
            <person name="Storesund J.E."/>
            <person name="Kallscheuer N."/>
            <person name="Luecker S."/>
            <person name="Lage O.M."/>
            <person name="Pohl T."/>
            <person name="Merkel B.J."/>
            <person name="Hornburger P."/>
            <person name="Mueller R.-W."/>
            <person name="Bruemmer F."/>
            <person name="Labrenz M."/>
            <person name="Spormann A.M."/>
            <person name="Op Den Camp H."/>
            <person name="Overmann J."/>
            <person name="Amann R."/>
            <person name="Jetten M.S.M."/>
            <person name="Mascher T."/>
            <person name="Medema M.H."/>
            <person name="Devos D.P."/>
            <person name="Kaster A.-K."/>
            <person name="Ovreas L."/>
            <person name="Rohde M."/>
            <person name="Galperin M.Y."/>
            <person name="Jogler C."/>
        </authorList>
    </citation>
    <scope>NUCLEOTIDE SEQUENCE [LARGE SCALE GENOMIC DNA]</scope>
    <source>
        <strain evidence="1 2">Pla52o</strain>
    </source>
</reference>
<dbReference type="AlphaFoldDB" id="A0A5C6CEI9"/>
<evidence type="ECO:0000313" key="1">
    <source>
        <dbReference type="EMBL" id="TWU21716.1"/>
    </source>
</evidence>
<sequence>MELVGTQFRLATPQYATNLPSFGMPISTSMSTVLKLIEQTPQFVSVSVNVTDDVVATYAWFT</sequence>
<protein>
    <submittedName>
        <fullName evidence="1">Uncharacterized protein</fullName>
    </submittedName>
</protein>
<gene>
    <name evidence="1" type="ORF">Pla52o_39030</name>
</gene>
<evidence type="ECO:0000313" key="2">
    <source>
        <dbReference type="Proteomes" id="UP000316304"/>
    </source>
</evidence>
<name>A0A5C6CEI9_9BACT</name>
<organism evidence="1 2">
    <name type="scientific">Novipirellula galeiformis</name>
    <dbReference type="NCBI Taxonomy" id="2528004"/>
    <lineage>
        <taxon>Bacteria</taxon>
        <taxon>Pseudomonadati</taxon>
        <taxon>Planctomycetota</taxon>
        <taxon>Planctomycetia</taxon>
        <taxon>Pirellulales</taxon>
        <taxon>Pirellulaceae</taxon>
        <taxon>Novipirellula</taxon>
    </lineage>
</organism>
<accession>A0A5C6CEI9</accession>